<evidence type="ECO:0000313" key="2">
    <source>
        <dbReference type="Proteomes" id="UP000007887"/>
    </source>
</evidence>
<gene>
    <name evidence="1" type="ordered locus">SELR_15480</name>
</gene>
<dbReference type="Proteomes" id="UP000007887">
    <property type="component" value="Chromosome"/>
</dbReference>
<sequence>MPWDKYFGMVPFWLGRKPYLCKGVEYDDMFFIILKLARAKIPCQFFIFMVE</sequence>
<dbReference type="EMBL" id="AP012292">
    <property type="protein sequence ID" value="BAL83256.1"/>
    <property type="molecule type" value="Genomic_DNA"/>
</dbReference>
<proteinExistence type="predicted"/>
<accession>I0GR69</accession>
<dbReference type="AlphaFoldDB" id="I0GR69"/>
<reference evidence="1 2" key="1">
    <citation type="submission" date="2011-10" db="EMBL/GenBank/DDBJ databases">
        <title>Whole genome sequence of Selenomonas ruminantium subsp. lactilytica TAM6421.</title>
        <authorList>
            <person name="Oguchi A."/>
            <person name="Ankai A."/>
            <person name="Kaneko J."/>
            <person name="Yamada-Narita S."/>
            <person name="Fukui S."/>
            <person name="Takahashi M."/>
            <person name="Onodera T."/>
            <person name="Kojima S."/>
            <person name="Fushimi T."/>
            <person name="Abe N."/>
            <person name="Kamio Y."/>
            <person name="Yamazaki S."/>
            <person name="Fujita N."/>
        </authorList>
    </citation>
    <scope>NUCLEOTIDE SEQUENCE [LARGE SCALE GENOMIC DNA]</scope>
    <source>
        <strain evidence="2">NBRC 103574 / TAM6421</strain>
    </source>
</reference>
<dbReference type="PATRIC" id="fig|927704.6.peg.1603"/>
<protein>
    <submittedName>
        <fullName evidence="1">Uncharacterized protein</fullName>
    </submittedName>
</protein>
<dbReference type="KEGG" id="sri:SELR_15480"/>
<dbReference type="HOGENOM" id="CLU_3103721_0_0_9"/>
<evidence type="ECO:0000313" key="1">
    <source>
        <dbReference type="EMBL" id="BAL83256.1"/>
    </source>
</evidence>
<name>I0GR69_SELRL</name>
<organism evidence="1 2">
    <name type="scientific">Selenomonas ruminantium subsp. lactilytica (strain NBRC 103574 / TAM6421)</name>
    <dbReference type="NCBI Taxonomy" id="927704"/>
    <lineage>
        <taxon>Bacteria</taxon>
        <taxon>Bacillati</taxon>
        <taxon>Bacillota</taxon>
        <taxon>Negativicutes</taxon>
        <taxon>Selenomonadales</taxon>
        <taxon>Selenomonadaceae</taxon>
        <taxon>Selenomonas</taxon>
    </lineage>
</organism>